<evidence type="ECO:0000256" key="2">
    <source>
        <dbReference type="ARBA" id="ARBA00023015"/>
    </source>
</evidence>
<accession>K8A1I2</accession>
<reference evidence="9" key="2">
    <citation type="submission" date="2015-09" db="EMBL/GenBank/DDBJ databases">
        <title>Cronobacter genome sequencing and assembly.</title>
        <authorList>
            <person name="Descombes P."/>
            <person name="Baert L."/>
            <person name="Ngom-Bru C."/>
            <person name="Barretto C."/>
        </authorList>
    </citation>
    <scope>NUCLEOTIDE SEQUENCE [LARGE SCALE GENOMIC DNA]</scope>
    <source>
        <strain evidence="9">LMG 26250</strain>
    </source>
</reference>
<keyword evidence="4" id="KW-0804">Transcription</keyword>
<dbReference type="KEGG" id="ccon:AFK62_12875"/>
<evidence type="ECO:0000313" key="9">
    <source>
        <dbReference type="Proteomes" id="UP000067320"/>
    </source>
</evidence>
<dbReference type="Gene3D" id="1.10.10.10">
    <property type="entry name" value="Winged helix-like DNA-binding domain superfamily/Winged helix DNA-binding domain"/>
    <property type="match status" value="1"/>
</dbReference>
<keyword evidence="3" id="KW-0238">DNA-binding</keyword>
<dbReference type="SUPFAM" id="SSF46785">
    <property type="entry name" value="Winged helix' DNA-binding domain"/>
    <property type="match status" value="1"/>
</dbReference>
<dbReference type="InterPro" id="IPR036388">
    <property type="entry name" value="WH-like_DNA-bd_sf"/>
</dbReference>
<reference evidence="7" key="1">
    <citation type="submission" date="2012-07" db="EMBL/GenBank/DDBJ databases">
        <authorList>
            <person name="Cummings C."/>
        </authorList>
    </citation>
    <scope>NUCLEOTIDE SEQUENCE</scope>
    <source>
        <strain evidence="7">1330</strain>
    </source>
</reference>
<proteinExistence type="inferred from homology"/>
<dbReference type="STRING" id="1073999.AFK62_12875"/>
<dbReference type="CDD" id="cd08464">
    <property type="entry name" value="PBP2_DntR_like_2"/>
    <property type="match status" value="1"/>
</dbReference>
<dbReference type="InterPro" id="IPR005119">
    <property type="entry name" value="LysR_subst-bd"/>
</dbReference>
<dbReference type="InterPro" id="IPR050389">
    <property type="entry name" value="LysR-type_TF"/>
</dbReference>
<dbReference type="eggNOG" id="COG0583">
    <property type="taxonomic scope" value="Bacteria"/>
</dbReference>
<evidence type="ECO:0000313" key="6">
    <source>
        <dbReference type="EMBL" id="ALB63341.1"/>
    </source>
</evidence>
<sequence length="307" mass="34330">MTIKENDFRKIDLNLLIAFAVLFREQSVSLAADKLHLGQPAVSGALSRLRDMFDDPLFIRSGHRMQPTARAVALHAELMPLLEQLQSALFQQAEFHPRQASATITLGMTDWVEMWLMPTLIPALRHAAPGLRLNVVASSPFSDARRLEEGELDMAISVAAPGPRWQEREVLVHMPFVTLWHPSQLALSIPLTLSDYTREPHLMVTYREATSSLIDTLLARRGESRTISYTTPHFAGLPGLLMQMPALATVPAGLCDMWQTAWGLSASPTPLEVPPFEVALLWHQRHNSDPALMWLRDFIHTQVANLG</sequence>
<evidence type="ECO:0000259" key="5">
    <source>
        <dbReference type="PROSITE" id="PS50931"/>
    </source>
</evidence>
<dbReference type="Pfam" id="PF03466">
    <property type="entry name" value="LysR_substrate"/>
    <property type="match status" value="1"/>
</dbReference>
<dbReference type="EMBL" id="CAKW01000102">
    <property type="protein sequence ID" value="CCJ73388.1"/>
    <property type="molecule type" value="Genomic_DNA"/>
</dbReference>
<dbReference type="Pfam" id="PF00126">
    <property type="entry name" value="HTH_1"/>
    <property type="match status" value="1"/>
</dbReference>
<reference evidence="6 9" key="3">
    <citation type="journal article" date="2016" name="Genome Announc.">
        <title>Fully Closed Genome Sequences of Five Type Strains of the Genus Cronobacter and One Cronobacter sakazakii Strain.</title>
        <authorList>
            <person name="Moine D."/>
            <person name="Kassam M."/>
            <person name="Baert L."/>
            <person name="Tang Y."/>
            <person name="Barretto C."/>
            <person name="Ngom Bru C."/>
            <person name="Klijn A."/>
            <person name="Descombes P."/>
        </authorList>
    </citation>
    <scope>NUCLEOTIDE SEQUENCE [LARGE SCALE GENOMIC DNA]</scope>
    <source>
        <strain evidence="6 9">LMG 26250</strain>
    </source>
</reference>
<dbReference type="GO" id="GO:0003677">
    <property type="term" value="F:DNA binding"/>
    <property type="evidence" value="ECO:0007669"/>
    <property type="project" value="UniProtKB-KW"/>
</dbReference>
<keyword evidence="9" id="KW-1185">Reference proteome</keyword>
<dbReference type="GO" id="GO:0003700">
    <property type="term" value="F:DNA-binding transcription factor activity"/>
    <property type="evidence" value="ECO:0007669"/>
    <property type="project" value="InterPro"/>
</dbReference>
<dbReference type="PANTHER" id="PTHR30118">
    <property type="entry name" value="HTH-TYPE TRANSCRIPTIONAL REGULATOR LEUO-RELATED"/>
    <property type="match status" value="1"/>
</dbReference>
<dbReference type="Proteomes" id="UP000009340">
    <property type="component" value="Unassembled WGS sequence"/>
</dbReference>
<dbReference type="PRINTS" id="PR00039">
    <property type="entry name" value="HTHLYSR"/>
</dbReference>
<dbReference type="OrthoDB" id="8557381at2"/>
<dbReference type="PROSITE" id="PS50931">
    <property type="entry name" value="HTH_LYSR"/>
    <property type="match status" value="1"/>
</dbReference>
<dbReference type="Proteomes" id="UP000067320">
    <property type="component" value="Chromosome"/>
</dbReference>
<dbReference type="EMBL" id="CP012264">
    <property type="protein sequence ID" value="ALB63341.1"/>
    <property type="molecule type" value="Genomic_DNA"/>
</dbReference>
<dbReference type="PATRIC" id="fig|1073999.7.peg.2704"/>
<keyword evidence="2" id="KW-0805">Transcription regulation</keyword>
<organism evidence="7 8">
    <name type="scientific">Cronobacter condimenti 1330</name>
    <dbReference type="NCBI Taxonomy" id="1073999"/>
    <lineage>
        <taxon>Bacteria</taxon>
        <taxon>Pseudomonadati</taxon>
        <taxon>Pseudomonadota</taxon>
        <taxon>Gammaproteobacteria</taxon>
        <taxon>Enterobacterales</taxon>
        <taxon>Enterobacteriaceae</taxon>
        <taxon>Cronobacter</taxon>
    </lineage>
</organism>
<feature type="domain" description="HTH lysR-type" evidence="5">
    <location>
        <begin position="11"/>
        <end position="68"/>
    </location>
</feature>
<evidence type="ECO:0000313" key="7">
    <source>
        <dbReference type="EMBL" id="CCJ73388.1"/>
    </source>
</evidence>
<dbReference type="SUPFAM" id="SSF53850">
    <property type="entry name" value="Periplasmic binding protein-like II"/>
    <property type="match status" value="1"/>
</dbReference>
<gene>
    <name evidence="6" type="ORF">AFK62_12875</name>
    <name evidence="7" type="ORF">BN137_2765</name>
</gene>
<evidence type="ECO:0000256" key="4">
    <source>
        <dbReference type="ARBA" id="ARBA00023163"/>
    </source>
</evidence>
<protein>
    <submittedName>
        <fullName evidence="6 7">LysR-family transcriptional regulator</fullName>
    </submittedName>
</protein>
<dbReference type="PANTHER" id="PTHR30118:SF15">
    <property type="entry name" value="TRANSCRIPTIONAL REGULATORY PROTEIN"/>
    <property type="match status" value="1"/>
</dbReference>
<dbReference type="AlphaFoldDB" id="K8A1I2"/>
<name>K8A1I2_9ENTR</name>
<dbReference type="Gene3D" id="3.40.190.10">
    <property type="entry name" value="Periplasmic binding protein-like II"/>
    <property type="match status" value="2"/>
</dbReference>
<dbReference type="InterPro" id="IPR036390">
    <property type="entry name" value="WH_DNA-bd_sf"/>
</dbReference>
<evidence type="ECO:0000313" key="8">
    <source>
        <dbReference type="Proteomes" id="UP000009340"/>
    </source>
</evidence>
<comment type="similarity">
    <text evidence="1">Belongs to the LysR transcriptional regulatory family.</text>
</comment>
<dbReference type="InterPro" id="IPR000847">
    <property type="entry name" value="LysR_HTH_N"/>
</dbReference>
<evidence type="ECO:0000256" key="1">
    <source>
        <dbReference type="ARBA" id="ARBA00009437"/>
    </source>
</evidence>
<dbReference type="RefSeq" id="WP_007675917.1">
    <property type="nucleotide sequence ID" value="NZ_CAKW01000102.1"/>
</dbReference>
<evidence type="ECO:0000256" key="3">
    <source>
        <dbReference type="ARBA" id="ARBA00023125"/>
    </source>
</evidence>